<dbReference type="AlphaFoldDB" id="A0A9Q2S1N9"/>
<dbReference type="RefSeq" id="WP_231035314.1">
    <property type="nucleotide sequence ID" value="NZ_JAJNGX010000015.1"/>
</dbReference>
<name>A0A9Q2S1N9_9RHOB</name>
<organism evidence="1 2">
    <name type="scientific">Pseudosulfitobacter pseudonitzschiae</name>
    <dbReference type="NCBI Taxonomy" id="1402135"/>
    <lineage>
        <taxon>Bacteria</taxon>
        <taxon>Pseudomonadati</taxon>
        <taxon>Pseudomonadota</taxon>
        <taxon>Alphaproteobacteria</taxon>
        <taxon>Rhodobacterales</taxon>
        <taxon>Roseobacteraceae</taxon>
        <taxon>Pseudosulfitobacter</taxon>
    </lineage>
</organism>
<accession>A0A9Q2S1N9</accession>
<dbReference type="Proteomes" id="UP000809337">
    <property type="component" value="Unassembled WGS sequence"/>
</dbReference>
<protein>
    <submittedName>
        <fullName evidence="1">Uncharacterized protein</fullName>
    </submittedName>
</protein>
<sequence>MTQILNGIMSVKTQYSTSSRHVRFKKPDTDEYLHLSGTGVTKGTTYAWIGTKAQARTLRDRAKSNGQDWPFKAVSPEELST</sequence>
<proteinExistence type="predicted"/>
<gene>
    <name evidence="1" type="ORF">JQX14_17800</name>
</gene>
<dbReference type="EMBL" id="JAFBWN010000015">
    <property type="protein sequence ID" value="MBM2356412.1"/>
    <property type="molecule type" value="Genomic_DNA"/>
</dbReference>
<comment type="caution">
    <text evidence="1">The sequence shown here is derived from an EMBL/GenBank/DDBJ whole genome shotgun (WGS) entry which is preliminary data.</text>
</comment>
<evidence type="ECO:0000313" key="1">
    <source>
        <dbReference type="EMBL" id="MBM2356412.1"/>
    </source>
</evidence>
<reference evidence="1" key="1">
    <citation type="submission" date="2021-01" db="EMBL/GenBank/DDBJ databases">
        <title>Diatom-associated Roseobacters Show Island Model of Population Structure.</title>
        <authorList>
            <person name="Qu L."/>
            <person name="Feng X."/>
            <person name="Chen Y."/>
            <person name="Li L."/>
            <person name="Wang X."/>
            <person name="Hu Z."/>
            <person name="Wang H."/>
            <person name="Luo H."/>
        </authorList>
    </citation>
    <scope>NUCLEOTIDE SEQUENCE</scope>
    <source>
        <strain evidence="1">SM26-45</strain>
    </source>
</reference>
<evidence type="ECO:0000313" key="2">
    <source>
        <dbReference type="Proteomes" id="UP000809337"/>
    </source>
</evidence>